<dbReference type="PANTHER" id="PTHR44068:SF11">
    <property type="entry name" value="GERANYL DIPHOSPHATE 2-C-METHYLTRANSFERASE"/>
    <property type="match status" value="1"/>
</dbReference>
<dbReference type="CDD" id="cd02440">
    <property type="entry name" value="AdoMet_MTases"/>
    <property type="match status" value="1"/>
</dbReference>
<name>A0A1G7MUM9_CHIFI</name>
<sequence length="210" mass="24048">MSKHVHTAQQYWDVRSDLFANYYKKPSLFDKMFRQAVYTRTAVALKTIQEYNQPTVLDIGSGPGVNSVTWLKNSDASFLLGIDFAESMNEYARKHAAAEGVSNRCKFIEGDFMKHDLDNQTFDVSVAAGVLDYIEDARSFIKRMDAVTNKAFVVSWPKNGLRMALRRYRYTCSVYHYSEKSIRDLHASCNIKNIEMVTTNAGWVTIARKK</sequence>
<dbReference type="Gene3D" id="3.40.50.150">
    <property type="entry name" value="Vaccinia Virus protein VP39"/>
    <property type="match status" value="1"/>
</dbReference>
<dbReference type="STRING" id="104663.SAMN04488121_102560"/>
<dbReference type="InterPro" id="IPR041698">
    <property type="entry name" value="Methyltransf_25"/>
</dbReference>
<feature type="domain" description="Methyltransferase" evidence="1">
    <location>
        <begin position="56"/>
        <end position="149"/>
    </location>
</feature>
<evidence type="ECO:0000313" key="2">
    <source>
        <dbReference type="EMBL" id="SDF65361.1"/>
    </source>
</evidence>
<dbReference type="Proteomes" id="UP000199045">
    <property type="component" value="Unassembled WGS sequence"/>
</dbReference>
<dbReference type="PANTHER" id="PTHR44068">
    <property type="entry name" value="ZGC:194242"/>
    <property type="match status" value="1"/>
</dbReference>
<keyword evidence="2" id="KW-0808">Transferase</keyword>
<dbReference type="AlphaFoldDB" id="A0A1G7MUM9"/>
<keyword evidence="2" id="KW-0489">Methyltransferase</keyword>
<reference evidence="3" key="1">
    <citation type="submission" date="2016-10" db="EMBL/GenBank/DDBJ databases">
        <authorList>
            <person name="Varghese N."/>
            <person name="Submissions S."/>
        </authorList>
    </citation>
    <scope>NUCLEOTIDE SEQUENCE [LARGE SCALE GENOMIC DNA]</scope>
    <source>
        <strain evidence="3">DSM 527</strain>
    </source>
</reference>
<dbReference type="InterPro" id="IPR050447">
    <property type="entry name" value="Erg6_SMT_methyltransf"/>
</dbReference>
<dbReference type="EMBL" id="FNBN01000002">
    <property type="protein sequence ID" value="SDF65361.1"/>
    <property type="molecule type" value="Genomic_DNA"/>
</dbReference>
<dbReference type="InterPro" id="IPR029063">
    <property type="entry name" value="SAM-dependent_MTases_sf"/>
</dbReference>
<dbReference type="GO" id="GO:0032259">
    <property type="term" value="P:methylation"/>
    <property type="evidence" value="ECO:0007669"/>
    <property type="project" value="UniProtKB-KW"/>
</dbReference>
<dbReference type="SUPFAM" id="SSF53335">
    <property type="entry name" value="S-adenosyl-L-methionine-dependent methyltransferases"/>
    <property type="match status" value="1"/>
</dbReference>
<dbReference type="Pfam" id="PF13649">
    <property type="entry name" value="Methyltransf_25"/>
    <property type="match status" value="1"/>
</dbReference>
<proteinExistence type="predicted"/>
<protein>
    <submittedName>
        <fullName evidence="2">Methyltransferase domain-containing protein</fullName>
    </submittedName>
</protein>
<dbReference type="GO" id="GO:0008168">
    <property type="term" value="F:methyltransferase activity"/>
    <property type="evidence" value="ECO:0007669"/>
    <property type="project" value="UniProtKB-KW"/>
</dbReference>
<dbReference type="OrthoDB" id="9772751at2"/>
<evidence type="ECO:0000259" key="1">
    <source>
        <dbReference type="Pfam" id="PF13649"/>
    </source>
</evidence>
<gene>
    <name evidence="2" type="ORF">SAMN04488121_102560</name>
</gene>
<organism evidence="2 3">
    <name type="scientific">Chitinophaga filiformis</name>
    <name type="common">Myxococcus filiformis</name>
    <name type="synonym">Flexibacter filiformis</name>
    <dbReference type="NCBI Taxonomy" id="104663"/>
    <lineage>
        <taxon>Bacteria</taxon>
        <taxon>Pseudomonadati</taxon>
        <taxon>Bacteroidota</taxon>
        <taxon>Chitinophagia</taxon>
        <taxon>Chitinophagales</taxon>
        <taxon>Chitinophagaceae</taxon>
        <taxon>Chitinophaga</taxon>
    </lineage>
</organism>
<dbReference type="RefSeq" id="WP_089831017.1">
    <property type="nucleotide sequence ID" value="NZ_FNBN01000002.1"/>
</dbReference>
<accession>A0A1G7MUM9</accession>
<evidence type="ECO:0000313" key="3">
    <source>
        <dbReference type="Proteomes" id="UP000199045"/>
    </source>
</evidence>